<comment type="similarity">
    <text evidence="4 14">Belongs to the cytochrome P450 family.</text>
</comment>
<dbReference type="Proteomes" id="UP001367676">
    <property type="component" value="Unassembled WGS sequence"/>
</dbReference>
<evidence type="ECO:0008006" key="17">
    <source>
        <dbReference type="Google" id="ProtNLM"/>
    </source>
</evidence>
<dbReference type="AlphaFoldDB" id="A0AAN9TJA0"/>
<keyword evidence="5 13" id="KW-0349">Heme</keyword>
<dbReference type="PRINTS" id="PR00385">
    <property type="entry name" value="P450"/>
</dbReference>
<evidence type="ECO:0000256" key="1">
    <source>
        <dbReference type="ARBA" id="ARBA00001971"/>
    </source>
</evidence>
<evidence type="ECO:0000256" key="4">
    <source>
        <dbReference type="ARBA" id="ARBA00010617"/>
    </source>
</evidence>
<dbReference type="InterPro" id="IPR002401">
    <property type="entry name" value="Cyt_P450_E_grp-I"/>
</dbReference>
<evidence type="ECO:0000313" key="15">
    <source>
        <dbReference type="EMBL" id="KAK7588222.1"/>
    </source>
</evidence>
<comment type="caution">
    <text evidence="15">The sequence shown here is derived from an EMBL/GenBank/DDBJ whole genome shotgun (WGS) entry which is preliminary data.</text>
</comment>
<accession>A0AAN9TJA0</accession>
<evidence type="ECO:0000256" key="13">
    <source>
        <dbReference type="PIRSR" id="PIRSR602401-1"/>
    </source>
</evidence>
<keyword evidence="7" id="KW-0256">Endoplasmic reticulum</keyword>
<evidence type="ECO:0000256" key="5">
    <source>
        <dbReference type="ARBA" id="ARBA00022617"/>
    </source>
</evidence>
<feature type="binding site" description="axial binding residue" evidence="13">
    <location>
        <position position="431"/>
    </location>
    <ligand>
        <name>heme</name>
        <dbReference type="ChEBI" id="CHEBI:30413"/>
    </ligand>
    <ligandPart>
        <name>Fe</name>
        <dbReference type="ChEBI" id="CHEBI:18248"/>
    </ligandPart>
</feature>
<dbReference type="InterPro" id="IPR017972">
    <property type="entry name" value="Cyt_P450_CS"/>
</dbReference>
<evidence type="ECO:0000256" key="12">
    <source>
        <dbReference type="ARBA" id="ARBA00023136"/>
    </source>
</evidence>
<keyword evidence="12" id="KW-0472">Membrane</keyword>
<keyword evidence="8" id="KW-0492">Microsome</keyword>
<dbReference type="InterPro" id="IPR036396">
    <property type="entry name" value="Cyt_P450_sf"/>
</dbReference>
<dbReference type="GO" id="GO:0005506">
    <property type="term" value="F:iron ion binding"/>
    <property type="evidence" value="ECO:0007669"/>
    <property type="project" value="InterPro"/>
</dbReference>
<dbReference type="GO" id="GO:0016705">
    <property type="term" value="F:oxidoreductase activity, acting on paired donors, with incorporation or reduction of molecular oxygen"/>
    <property type="evidence" value="ECO:0007669"/>
    <property type="project" value="InterPro"/>
</dbReference>
<evidence type="ECO:0000256" key="11">
    <source>
        <dbReference type="ARBA" id="ARBA00023033"/>
    </source>
</evidence>
<name>A0AAN9TJA0_9HEMI</name>
<dbReference type="GO" id="GO:0005789">
    <property type="term" value="C:endoplasmic reticulum membrane"/>
    <property type="evidence" value="ECO:0007669"/>
    <property type="project" value="UniProtKB-SubCell"/>
</dbReference>
<evidence type="ECO:0000313" key="16">
    <source>
        <dbReference type="Proteomes" id="UP001367676"/>
    </source>
</evidence>
<reference evidence="15 16" key="1">
    <citation type="submission" date="2024-03" db="EMBL/GenBank/DDBJ databases">
        <title>Adaptation during the transition from Ophiocordyceps entomopathogen to insect associate is accompanied by gene loss and intensified selection.</title>
        <authorList>
            <person name="Ward C.M."/>
            <person name="Onetto C.A."/>
            <person name="Borneman A.R."/>
        </authorList>
    </citation>
    <scope>NUCLEOTIDE SEQUENCE [LARGE SCALE GENOMIC DNA]</scope>
    <source>
        <strain evidence="15">AWRI1</strain>
        <tissue evidence="15">Single Adult Female</tissue>
    </source>
</reference>
<dbReference type="PROSITE" id="PS00086">
    <property type="entry name" value="CYTOCHROME_P450"/>
    <property type="match status" value="1"/>
</dbReference>
<keyword evidence="11 14" id="KW-0503">Monooxygenase</keyword>
<evidence type="ECO:0000256" key="9">
    <source>
        <dbReference type="ARBA" id="ARBA00023002"/>
    </source>
</evidence>
<keyword evidence="16" id="KW-1185">Reference proteome</keyword>
<keyword evidence="10 13" id="KW-0408">Iron</keyword>
<sequence>MKWKLQRVEYYVNKCNGPPIIFLLGNALECIYSPKVLIKRVFDYAKQYESPLRGWLFHIPYVGIYTPEDIQMLTTKCLEKDSVFDFLGELIGDGVLTTKVAKWRRSRRIMNSAFNMTVMSKPFLEVFNRQSLVLIDQLKAEVNSKEYFDLWPYIFKSTFSNIIETAMGHTHGINEDDFTKMRKSYEVASEMICKRVYRPWLRPPFVFKLYLFLMGKKNVLNEFKQLPLKILEARRQMFTERKLLESSSEGKAEEKNDKSYKNVIDILLNQAEAEDQFTNQEIADEVTTILFAGSETNAITISFTLFMLAIRQDIQEKVYNELSEVFGEDDRLPTMEDLNQLVYLEQCIKETLRFVTVAPLSSRVSSEDITLSSGHLIPAGVSIVAAYVLMHRDEKYYSNPSQWNPANFDADKVASRPAGAFVPFGYGPRKCLGYKYAYLAIKTLLSTLLRNYKFSTDFREEDVELTIDILLRSATPYRVKVECRHKTSLFS</sequence>
<dbReference type="GO" id="GO:0020037">
    <property type="term" value="F:heme binding"/>
    <property type="evidence" value="ECO:0007669"/>
    <property type="project" value="InterPro"/>
</dbReference>
<dbReference type="PANTHER" id="PTHR24291:SF189">
    <property type="entry name" value="CYTOCHROME P450 4C3-RELATED"/>
    <property type="match status" value="1"/>
</dbReference>
<evidence type="ECO:0000256" key="3">
    <source>
        <dbReference type="ARBA" id="ARBA00004406"/>
    </source>
</evidence>
<evidence type="ECO:0000256" key="2">
    <source>
        <dbReference type="ARBA" id="ARBA00004174"/>
    </source>
</evidence>
<dbReference type="EMBL" id="JBBCAQ010000023">
    <property type="protein sequence ID" value="KAK7588222.1"/>
    <property type="molecule type" value="Genomic_DNA"/>
</dbReference>
<keyword evidence="9 14" id="KW-0560">Oxidoreductase</keyword>
<protein>
    <recommendedName>
        <fullName evidence="17">Cytochrome P450</fullName>
    </recommendedName>
</protein>
<gene>
    <name evidence="15" type="ORF">V9T40_005467</name>
</gene>
<proteinExistence type="inferred from homology"/>
<organism evidence="15 16">
    <name type="scientific">Parthenolecanium corni</name>
    <dbReference type="NCBI Taxonomy" id="536013"/>
    <lineage>
        <taxon>Eukaryota</taxon>
        <taxon>Metazoa</taxon>
        <taxon>Ecdysozoa</taxon>
        <taxon>Arthropoda</taxon>
        <taxon>Hexapoda</taxon>
        <taxon>Insecta</taxon>
        <taxon>Pterygota</taxon>
        <taxon>Neoptera</taxon>
        <taxon>Paraneoptera</taxon>
        <taxon>Hemiptera</taxon>
        <taxon>Sternorrhyncha</taxon>
        <taxon>Coccoidea</taxon>
        <taxon>Coccidae</taxon>
        <taxon>Parthenolecanium</taxon>
    </lineage>
</organism>
<evidence type="ECO:0000256" key="14">
    <source>
        <dbReference type="RuleBase" id="RU000461"/>
    </source>
</evidence>
<dbReference type="Gene3D" id="1.10.630.10">
    <property type="entry name" value="Cytochrome P450"/>
    <property type="match status" value="1"/>
</dbReference>
<evidence type="ECO:0000256" key="8">
    <source>
        <dbReference type="ARBA" id="ARBA00022848"/>
    </source>
</evidence>
<dbReference type="PRINTS" id="PR00463">
    <property type="entry name" value="EP450I"/>
</dbReference>
<dbReference type="SUPFAM" id="SSF48264">
    <property type="entry name" value="Cytochrome P450"/>
    <property type="match status" value="1"/>
</dbReference>
<keyword evidence="6 13" id="KW-0479">Metal-binding</keyword>
<dbReference type="PANTHER" id="PTHR24291">
    <property type="entry name" value="CYTOCHROME P450 FAMILY 4"/>
    <property type="match status" value="1"/>
</dbReference>
<evidence type="ECO:0000256" key="6">
    <source>
        <dbReference type="ARBA" id="ARBA00022723"/>
    </source>
</evidence>
<comment type="subcellular location">
    <subcellularLocation>
        <location evidence="3">Endoplasmic reticulum membrane</location>
        <topology evidence="3">Peripheral membrane protein</topology>
    </subcellularLocation>
    <subcellularLocation>
        <location evidence="2">Microsome membrane</location>
        <topology evidence="2">Peripheral membrane protein</topology>
    </subcellularLocation>
</comment>
<evidence type="ECO:0000256" key="7">
    <source>
        <dbReference type="ARBA" id="ARBA00022824"/>
    </source>
</evidence>
<dbReference type="InterPro" id="IPR001128">
    <property type="entry name" value="Cyt_P450"/>
</dbReference>
<evidence type="ECO:0000256" key="10">
    <source>
        <dbReference type="ARBA" id="ARBA00023004"/>
    </source>
</evidence>
<dbReference type="InterPro" id="IPR050196">
    <property type="entry name" value="Cytochrome_P450_Monoox"/>
</dbReference>
<comment type="cofactor">
    <cofactor evidence="1 13">
        <name>heme</name>
        <dbReference type="ChEBI" id="CHEBI:30413"/>
    </cofactor>
</comment>
<dbReference type="GO" id="GO:0004497">
    <property type="term" value="F:monooxygenase activity"/>
    <property type="evidence" value="ECO:0007669"/>
    <property type="project" value="UniProtKB-KW"/>
</dbReference>
<dbReference type="Pfam" id="PF00067">
    <property type="entry name" value="p450"/>
    <property type="match status" value="1"/>
</dbReference>